<dbReference type="EMBL" id="LGKP01000040">
    <property type="protein sequence ID" value="KPL80209.1"/>
    <property type="molecule type" value="Genomic_DNA"/>
</dbReference>
<evidence type="ECO:0000313" key="1">
    <source>
        <dbReference type="EMBL" id="KPL80209.1"/>
    </source>
</evidence>
<reference evidence="1 2" key="1">
    <citation type="submission" date="2015-07" db="EMBL/GenBank/DDBJ databases">
        <title>Whole genome sequence of Herpetosiphon geysericola DSM 7119.</title>
        <authorList>
            <person name="Hemp J."/>
            <person name="Ward L.M."/>
            <person name="Pace L.A."/>
            <person name="Fischer W.W."/>
        </authorList>
    </citation>
    <scope>NUCLEOTIDE SEQUENCE [LARGE SCALE GENOMIC DNA]</scope>
    <source>
        <strain evidence="1 2">DSM 7119</strain>
    </source>
</reference>
<dbReference type="Proteomes" id="UP000050277">
    <property type="component" value="Unassembled WGS sequence"/>
</dbReference>
<name>A0A0P6XBT3_9CHLR</name>
<keyword evidence="2" id="KW-1185">Reference proteome</keyword>
<dbReference type="STRING" id="70996.SE18_24440"/>
<comment type="caution">
    <text evidence="1">The sequence shown here is derived from an EMBL/GenBank/DDBJ whole genome shotgun (WGS) entry which is preliminary data.</text>
</comment>
<protein>
    <submittedName>
        <fullName evidence="1">Uncharacterized protein</fullName>
    </submittedName>
</protein>
<accession>A0A0P6XBT3</accession>
<dbReference type="AlphaFoldDB" id="A0A0P6XBT3"/>
<evidence type="ECO:0000313" key="2">
    <source>
        <dbReference type="Proteomes" id="UP000050277"/>
    </source>
</evidence>
<proteinExistence type="predicted"/>
<organism evidence="1 2">
    <name type="scientific">Herpetosiphon geysericola</name>
    <dbReference type="NCBI Taxonomy" id="70996"/>
    <lineage>
        <taxon>Bacteria</taxon>
        <taxon>Bacillati</taxon>
        <taxon>Chloroflexota</taxon>
        <taxon>Chloroflexia</taxon>
        <taxon>Herpetosiphonales</taxon>
        <taxon>Herpetosiphonaceae</taxon>
        <taxon>Herpetosiphon</taxon>
    </lineage>
</organism>
<sequence length="85" mass="8582">MLEPIGMLVLGLHRLGLLPFGCGPSSNAKVTGKVGDTARVLADETFVAPFAIRVVAGKMGLPALGVLAAKRAAGMPFIALPVADG</sequence>
<gene>
    <name evidence="1" type="ORF">SE18_24440</name>
</gene>